<dbReference type="AlphaFoldDB" id="A0ABD3ACI6"/>
<protein>
    <submittedName>
        <fullName evidence="1">Uncharacterized protein</fullName>
    </submittedName>
</protein>
<proteinExistence type="predicted"/>
<dbReference type="Gene3D" id="3.60.10.10">
    <property type="entry name" value="Endonuclease/exonuclease/phosphatase"/>
    <property type="match status" value="1"/>
</dbReference>
<comment type="caution">
    <text evidence="1">The sequence shown here is derived from an EMBL/GenBank/DDBJ whole genome shotgun (WGS) entry which is preliminary data.</text>
</comment>
<dbReference type="PANTHER" id="PTHR33710:SF13">
    <property type="entry name" value="ENDONUCLEASE_EXONUCLEASE_PHOSPHATASE FAMILY PROTEIN"/>
    <property type="match status" value="1"/>
</dbReference>
<keyword evidence="2" id="KW-1185">Reference proteome</keyword>
<dbReference type="EMBL" id="JBJUIK010000005">
    <property type="protein sequence ID" value="KAL3528180.1"/>
    <property type="molecule type" value="Genomic_DNA"/>
</dbReference>
<accession>A0ABD3ACI6</accession>
<evidence type="ECO:0000313" key="2">
    <source>
        <dbReference type="Proteomes" id="UP001630127"/>
    </source>
</evidence>
<sequence>MLELTALNLTSKDKDGAKASNEPSSTRQEREALWVDLRSLKSSIDNAWFKGDFNVILEAAEYSEEAQLDAWAMDDFNSVIHDCHTLPISFSGSTFTWTWVRHGGRVWKQLDKALGNQEGLSMFSSPFIQYLNHTSSNHSPLSFKLFDLSGAVKLVDSGSRLRDTGFSEKLKRLKLVLRIWKKDNFGNVYDNI</sequence>
<reference evidence="1 2" key="1">
    <citation type="submission" date="2024-11" db="EMBL/GenBank/DDBJ databases">
        <title>A near-complete genome assembly of Cinchona calisaya.</title>
        <authorList>
            <person name="Lian D.C."/>
            <person name="Zhao X.W."/>
            <person name="Wei L."/>
        </authorList>
    </citation>
    <scope>NUCLEOTIDE SEQUENCE [LARGE SCALE GENOMIC DNA]</scope>
    <source>
        <tissue evidence="1">Nenye</tissue>
    </source>
</reference>
<dbReference type="InterPro" id="IPR036691">
    <property type="entry name" value="Endo/exonu/phosph_ase_sf"/>
</dbReference>
<dbReference type="SUPFAM" id="SSF56219">
    <property type="entry name" value="DNase I-like"/>
    <property type="match status" value="1"/>
</dbReference>
<evidence type="ECO:0000313" key="1">
    <source>
        <dbReference type="EMBL" id="KAL3528180.1"/>
    </source>
</evidence>
<dbReference type="PANTHER" id="PTHR33710">
    <property type="entry name" value="BNAC02G09200D PROTEIN"/>
    <property type="match status" value="1"/>
</dbReference>
<organism evidence="1 2">
    <name type="scientific">Cinchona calisaya</name>
    <dbReference type="NCBI Taxonomy" id="153742"/>
    <lineage>
        <taxon>Eukaryota</taxon>
        <taxon>Viridiplantae</taxon>
        <taxon>Streptophyta</taxon>
        <taxon>Embryophyta</taxon>
        <taxon>Tracheophyta</taxon>
        <taxon>Spermatophyta</taxon>
        <taxon>Magnoliopsida</taxon>
        <taxon>eudicotyledons</taxon>
        <taxon>Gunneridae</taxon>
        <taxon>Pentapetalae</taxon>
        <taxon>asterids</taxon>
        <taxon>lamiids</taxon>
        <taxon>Gentianales</taxon>
        <taxon>Rubiaceae</taxon>
        <taxon>Cinchonoideae</taxon>
        <taxon>Cinchoneae</taxon>
        <taxon>Cinchona</taxon>
    </lineage>
</organism>
<name>A0ABD3ACI6_9GENT</name>
<gene>
    <name evidence="1" type="ORF">ACH5RR_012836</name>
</gene>
<dbReference type="Proteomes" id="UP001630127">
    <property type="component" value="Unassembled WGS sequence"/>
</dbReference>